<dbReference type="Proteomes" id="UP000822476">
    <property type="component" value="Unassembled WGS sequence"/>
</dbReference>
<evidence type="ECO:0000256" key="6">
    <source>
        <dbReference type="ARBA" id="ARBA00023125"/>
    </source>
</evidence>
<dbReference type="GO" id="GO:0004879">
    <property type="term" value="F:nuclear receptor activity"/>
    <property type="evidence" value="ECO:0007669"/>
    <property type="project" value="TreeGrafter"/>
</dbReference>
<evidence type="ECO:0000256" key="5">
    <source>
        <dbReference type="ARBA" id="ARBA00023015"/>
    </source>
</evidence>
<dbReference type="Pfam" id="PF00105">
    <property type="entry name" value="zf-C4"/>
    <property type="match status" value="1"/>
</dbReference>
<keyword evidence="3" id="KW-0863">Zinc-finger</keyword>
<dbReference type="FunFam" id="3.30.50.10:FF:000030">
    <property type="entry name" value="Nuclear Hormone Receptor family"/>
    <property type="match status" value="1"/>
</dbReference>
<dbReference type="GO" id="GO:0008270">
    <property type="term" value="F:zinc ion binding"/>
    <property type="evidence" value="ECO:0007669"/>
    <property type="project" value="UniProtKB-KW"/>
</dbReference>
<dbReference type="Pfam" id="PF00104">
    <property type="entry name" value="Hormone_recep"/>
    <property type="match status" value="1"/>
</dbReference>
<name>A0A8S9ZCP1_9TREM</name>
<evidence type="ECO:0000256" key="9">
    <source>
        <dbReference type="ARBA" id="ARBA00023242"/>
    </source>
</evidence>
<dbReference type="PANTHER" id="PTHR24082:SF507">
    <property type="entry name" value="BILE ACID RECEPTOR-RELATED"/>
    <property type="match status" value="1"/>
</dbReference>
<protein>
    <submittedName>
        <fullName evidence="13">Uncharacterized protein</fullName>
    </submittedName>
</protein>
<keyword evidence="9" id="KW-0539">Nucleus</keyword>
<proteinExistence type="inferred from homology"/>
<feature type="compositionally biased region" description="Polar residues" evidence="10">
    <location>
        <begin position="614"/>
        <end position="625"/>
    </location>
</feature>
<keyword evidence="8" id="KW-0675">Receptor</keyword>
<evidence type="ECO:0000256" key="4">
    <source>
        <dbReference type="ARBA" id="ARBA00022833"/>
    </source>
</evidence>
<dbReference type="GO" id="GO:0000978">
    <property type="term" value="F:RNA polymerase II cis-regulatory region sequence-specific DNA binding"/>
    <property type="evidence" value="ECO:0007669"/>
    <property type="project" value="TreeGrafter"/>
</dbReference>
<dbReference type="PRINTS" id="PR00398">
    <property type="entry name" value="STRDHORMONER"/>
</dbReference>
<dbReference type="SMART" id="SM00399">
    <property type="entry name" value="ZnF_C4"/>
    <property type="match status" value="1"/>
</dbReference>
<keyword evidence="2" id="KW-0479">Metal-binding</keyword>
<dbReference type="InterPro" id="IPR000536">
    <property type="entry name" value="Nucl_hrmn_rcpt_lig-bd"/>
</dbReference>
<dbReference type="PROSITE" id="PS51030">
    <property type="entry name" value="NUCLEAR_REC_DBD_2"/>
    <property type="match status" value="1"/>
</dbReference>
<feature type="domain" description="NR LBD" evidence="12">
    <location>
        <begin position="690"/>
        <end position="959"/>
    </location>
</feature>
<dbReference type="SUPFAM" id="SSF57716">
    <property type="entry name" value="Glucocorticoid receptor-like (DNA-binding domain)"/>
    <property type="match status" value="1"/>
</dbReference>
<evidence type="ECO:0000256" key="3">
    <source>
        <dbReference type="ARBA" id="ARBA00022771"/>
    </source>
</evidence>
<dbReference type="PROSITE" id="PS00031">
    <property type="entry name" value="NUCLEAR_REC_DBD_1"/>
    <property type="match status" value="1"/>
</dbReference>
<dbReference type="Gene3D" id="1.10.565.10">
    <property type="entry name" value="Retinoid X Receptor"/>
    <property type="match status" value="1"/>
</dbReference>
<dbReference type="OrthoDB" id="5771769at2759"/>
<dbReference type="PROSITE" id="PS51843">
    <property type="entry name" value="NR_LBD"/>
    <property type="match status" value="1"/>
</dbReference>
<comment type="similarity">
    <text evidence="1">Belongs to the nuclear hormone receptor family.</text>
</comment>
<gene>
    <name evidence="13" type="ORF">EG68_00428</name>
</gene>
<evidence type="ECO:0000313" key="14">
    <source>
        <dbReference type="Proteomes" id="UP000822476"/>
    </source>
</evidence>
<evidence type="ECO:0000256" key="7">
    <source>
        <dbReference type="ARBA" id="ARBA00023163"/>
    </source>
</evidence>
<evidence type="ECO:0000256" key="2">
    <source>
        <dbReference type="ARBA" id="ARBA00022723"/>
    </source>
</evidence>
<dbReference type="PRINTS" id="PR00047">
    <property type="entry name" value="STROIDFINGER"/>
</dbReference>
<evidence type="ECO:0000313" key="13">
    <source>
        <dbReference type="EMBL" id="KAF7262257.1"/>
    </source>
</evidence>
<evidence type="ECO:0000256" key="1">
    <source>
        <dbReference type="ARBA" id="ARBA00005993"/>
    </source>
</evidence>
<dbReference type="InterPro" id="IPR050234">
    <property type="entry name" value="Nuclear_hormone_rcpt_NR1"/>
</dbReference>
<dbReference type="GO" id="GO:0045944">
    <property type="term" value="P:positive regulation of transcription by RNA polymerase II"/>
    <property type="evidence" value="ECO:0007669"/>
    <property type="project" value="TreeGrafter"/>
</dbReference>
<reference evidence="13" key="1">
    <citation type="submission" date="2019-07" db="EMBL/GenBank/DDBJ databases">
        <title>Annotation for the trematode Paragonimus miyazaki's.</title>
        <authorList>
            <person name="Choi Y.-J."/>
        </authorList>
    </citation>
    <scope>NUCLEOTIDE SEQUENCE</scope>
    <source>
        <strain evidence="13">Japan</strain>
    </source>
</reference>
<dbReference type="GO" id="GO:0000122">
    <property type="term" value="P:negative regulation of transcription by RNA polymerase II"/>
    <property type="evidence" value="ECO:0007669"/>
    <property type="project" value="TreeGrafter"/>
</dbReference>
<sequence>MMQLAMDLLLHDTGRGFYMGSRSNLRVQSNSPYGQKWKCQPAFESCFSSEAVDSTAVDSLSVTTFRCAPSTDDYDDQVTSSISPSVISSLTALVTGPEVVSSTTDDASVLECDPLFDSHVRLTHSQSSSLSGGPPIRHESSFLYSPLTSDRSNSVGTHCDSRTMYAYPSLSHCFQSRSCSASPANLSDSVLDAVTNQHTTQEDFSSLPPPLPPPSFTSAVLQDDETNCLDLDQVFSAIVASESDATYVNPVHDLDIQAVPVFSSPVYTLVSKTDGINFSSEEPIKLEESNSFSSAFSSFTTHQMTHCPEASDLPSNVDVVTPNPMSTIATRSCASEFYTGTAGTASNKIEHVDLSMLPNTVNSSSTRELDCSQSEAPGYLFTASQHQPVVFRRSDNSVFSCQSDVHGGMADCAQRLNPTPSYFPLSRLEVRQSSVDHLWQFNDAESSDKLKQKRTPSNGPANRIVLPPLHLPSESAMKSNDFIRQHVTSPATVVRLTESCYTDVTATAAIATTAAATVNIPVHSSTLPELHGTVLRACVVCGDRSTGAHYGVFTCEGCKGFFRRAVQRNQAFTCARSGQCEVNRALRNKCQHCRLLKCLASGMSKDSVRKKLHASNQPSPESSTGKSKKTRVPSAVRKDLNNSCDTVVTPPMPTLSSSDIQGCILDDSPPACKTLVDDFVQIDDSPGSVQPANVPQELVRAQSLSGQDRRILISLCDLVRACKKQALDENAKQPFSAMENSGLSIISSVEQIFCPAQLCFAYQFAGCLEEFSRLSQHDQAILLRGCLIEFSLLLLCHNHRSASSPFGLTSPMLSSIGSSSNYLLSPWNEQLVMTEASFDYLNLTDNTWTARRILQFASRFSQLRLSVEEFGPLLGLILFTPERANLLDTAAVSQIQSVWAELLRRFCESRGSYTRCAHLIMLLSTLRELAVKLAHNLSRWYRSHGASAVGDCLREFLLPVLYSADYL</sequence>
<keyword evidence="4" id="KW-0862">Zinc</keyword>
<organism evidence="13 14">
    <name type="scientific">Paragonimus skrjabini miyazakii</name>
    <dbReference type="NCBI Taxonomy" id="59628"/>
    <lineage>
        <taxon>Eukaryota</taxon>
        <taxon>Metazoa</taxon>
        <taxon>Spiralia</taxon>
        <taxon>Lophotrochozoa</taxon>
        <taxon>Platyhelminthes</taxon>
        <taxon>Trematoda</taxon>
        <taxon>Digenea</taxon>
        <taxon>Plagiorchiida</taxon>
        <taxon>Troglotremata</taxon>
        <taxon>Troglotrematidae</taxon>
        <taxon>Paragonimus</taxon>
    </lineage>
</organism>
<accession>A0A8S9ZCP1</accession>
<feature type="region of interest" description="Disordered" evidence="10">
    <location>
        <begin position="609"/>
        <end position="635"/>
    </location>
</feature>
<dbReference type="InterPro" id="IPR001628">
    <property type="entry name" value="Znf_hrmn_rcpt"/>
</dbReference>
<dbReference type="InterPro" id="IPR013088">
    <property type="entry name" value="Znf_NHR/GATA"/>
</dbReference>
<keyword evidence="5" id="KW-0805">Transcription regulation</keyword>
<dbReference type="GO" id="GO:0030154">
    <property type="term" value="P:cell differentiation"/>
    <property type="evidence" value="ECO:0007669"/>
    <property type="project" value="TreeGrafter"/>
</dbReference>
<keyword evidence="7" id="KW-0804">Transcription</keyword>
<dbReference type="PANTHER" id="PTHR24082">
    <property type="entry name" value="NUCLEAR HORMONE RECEPTOR"/>
    <property type="match status" value="1"/>
</dbReference>
<evidence type="ECO:0000259" key="12">
    <source>
        <dbReference type="PROSITE" id="PS51843"/>
    </source>
</evidence>
<feature type="domain" description="Nuclear receptor" evidence="11">
    <location>
        <begin position="535"/>
        <end position="610"/>
    </location>
</feature>
<dbReference type="InterPro" id="IPR035500">
    <property type="entry name" value="NHR-like_dom_sf"/>
</dbReference>
<keyword evidence="6" id="KW-0238">DNA-binding</keyword>
<evidence type="ECO:0000256" key="8">
    <source>
        <dbReference type="ARBA" id="ARBA00023170"/>
    </source>
</evidence>
<evidence type="ECO:0000259" key="11">
    <source>
        <dbReference type="PROSITE" id="PS51030"/>
    </source>
</evidence>
<dbReference type="InterPro" id="IPR001723">
    <property type="entry name" value="Nuclear_hrmn_rcpt"/>
</dbReference>
<comment type="caution">
    <text evidence="13">The sequence shown here is derived from an EMBL/GenBank/DDBJ whole genome shotgun (WGS) entry which is preliminary data.</text>
</comment>
<evidence type="ECO:0000256" key="10">
    <source>
        <dbReference type="SAM" id="MobiDB-lite"/>
    </source>
</evidence>
<keyword evidence="14" id="KW-1185">Reference proteome</keyword>
<dbReference type="SMART" id="SM00430">
    <property type="entry name" value="HOLI"/>
    <property type="match status" value="1"/>
</dbReference>
<dbReference type="EMBL" id="JTDE01000119">
    <property type="protein sequence ID" value="KAF7262257.1"/>
    <property type="molecule type" value="Genomic_DNA"/>
</dbReference>
<dbReference type="Gene3D" id="3.30.50.10">
    <property type="entry name" value="Erythroid Transcription Factor GATA-1, subunit A"/>
    <property type="match status" value="1"/>
</dbReference>
<dbReference type="AlphaFoldDB" id="A0A8S9ZCP1"/>
<dbReference type="SUPFAM" id="SSF48508">
    <property type="entry name" value="Nuclear receptor ligand-binding domain"/>
    <property type="match status" value="1"/>
</dbReference>
<dbReference type="CDD" id="cd06916">
    <property type="entry name" value="NR_DBD_like"/>
    <property type="match status" value="1"/>
</dbReference>